<evidence type="ECO:0000256" key="1">
    <source>
        <dbReference type="ARBA" id="ARBA00022679"/>
    </source>
</evidence>
<keyword evidence="1 4" id="KW-0808">Transferase</keyword>
<dbReference type="Pfam" id="PF26334">
    <property type="entry name" value="Gtf3_N"/>
    <property type="match status" value="1"/>
</dbReference>
<evidence type="ECO:0000313" key="4">
    <source>
        <dbReference type="EMBL" id="ORI98792.1"/>
    </source>
</evidence>
<dbReference type="PIRSF" id="PIRSF007023">
    <property type="entry name" value="UDP-Galf_transf"/>
    <property type="match status" value="1"/>
</dbReference>
<dbReference type="AlphaFoldDB" id="A0A1X0VGB1"/>
<evidence type="ECO:0000259" key="2">
    <source>
        <dbReference type="Pfam" id="PF26334"/>
    </source>
</evidence>
<gene>
    <name evidence="4" type="ORF">BMR96_00635</name>
</gene>
<accession>A0A1X0VGB1</accession>
<dbReference type="STRING" id="33968.BMS77_03455"/>
<dbReference type="NCBIfam" id="NF007323">
    <property type="entry name" value="PRK09814.1-2"/>
    <property type="match status" value="1"/>
</dbReference>
<organism evidence="4 5">
    <name type="scientific">Leuconostoc pseudomesenteroides</name>
    <dbReference type="NCBI Taxonomy" id="33968"/>
    <lineage>
        <taxon>Bacteria</taxon>
        <taxon>Bacillati</taxon>
        <taxon>Bacillota</taxon>
        <taxon>Bacilli</taxon>
        <taxon>Lactobacillales</taxon>
        <taxon>Lactobacillaceae</taxon>
        <taxon>Leuconostoc</taxon>
    </lineage>
</organism>
<comment type="caution">
    <text evidence="4">The sequence shown here is derived from an EMBL/GenBank/DDBJ whole genome shotgun (WGS) entry which is preliminary data.</text>
</comment>
<dbReference type="Proteomes" id="UP000192288">
    <property type="component" value="Unassembled WGS sequence"/>
</dbReference>
<name>A0A1X0VGB1_LEUPS</name>
<reference evidence="4 5" key="1">
    <citation type="journal article" date="2017" name="Front. Microbiol.">
        <title>Genomic Characterization of Dairy Associated Leuconostoc Species and Diversity of Leuconostocs in Undefined Mixed Mesophilic Starter Cultures.</title>
        <authorList>
            <person name="Frantzen C.A."/>
            <person name="Kot W."/>
            <person name="Pedersen T.B."/>
            <person name="Ardo Y.M."/>
            <person name="Broadbent J.R."/>
            <person name="Neve H."/>
            <person name="Hansen L.H."/>
            <person name="Dal Bello F."/>
            <person name="Ostlie H.M."/>
            <person name="Kleppen H.P."/>
            <person name="Vogensen F.K."/>
            <person name="Holo H."/>
        </authorList>
    </citation>
    <scope>NUCLEOTIDE SEQUENCE [LARGE SCALE GENOMIC DNA]</scope>
    <source>
        <strain evidence="4 5">LMGCF08</strain>
    </source>
</reference>
<feature type="domain" description="Glucosyltransferase 3-like N-terminal" evidence="2">
    <location>
        <begin position="2"/>
        <end position="148"/>
    </location>
</feature>
<dbReference type="eggNOG" id="COG0438">
    <property type="taxonomic scope" value="Bacteria"/>
</dbReference>
<dbReference type="Pfam" id="PF26337">
    <property type="entry name" value="Gtf3_C"/>
    <property type="match status" value="1"/>
</dbReference>
<feature type="domain" description="Glucosyltransferase 3-like C-terminal" evidence="3">
    <location>
        <begin position="166"/>
        <end position="323"/>
    </location>
</feature>
<proteinExistence type="predicted"/>
<dbReference type="Gene3D" id="3.40.50.2000">
    <property type="entry name" value="Glycogen Phosphorylase B"/>
    <property type="match status" value="2"/>
</dbReference>
<dbReference type="GO" id="GO:0016740">
    <property type="term" value="F:transferase activity"/>
    <property type="evidence" value="ECO:0007669"/>
    <property type="project" value="UniProtKB-KW"/>
</dbReference>
<evidence type="ECO:0000313" key="5">
    <source>
        <dbReference type="Proteomes" id="UP000192288"/>
    </source>
</evidence>
<dbReference type="InterPro" id="IPR058591">
    <property type="entry name" value="Gtf3_N"/>
</dbReference>
<dbReference type="RefSeq" id="WP_004915786.1">
    <property type="nucleotide sequence ID" value="NZ_MPLS01000001.1"/>
</dbReference>
<sequence length="334" mass="38492">MTYFITHTIEPWMPPGALKAKSDYAQIAQKQGWTILPIARYNDVRFDNETRQNHIKTWLNAVKADDIVIHQFPSYMSCHFEQQWVQEINNRSAHSIVLIHDIEPLRLVKTDAWELSVLKQYNTIIVHSEAMANTLRGMGVNSNFIIQPLFDYLGEVDNLASYSHLINFAGTFQKSPWLKNYDGPQINLFGSVPKKWRDFVFPNQVSYHGNFDPDDILNQLTSGFGLIWDNDFEDKTYQSYTKYNAPHKASLYLRAGLPLIAWQKSVLASIIKKYNIGLTINSLNELNHISDISPNQYQTWQANIQPIASQLAQGSFTQKTLITIQNKSFNQKFD</sequence>
<dbReference type="InterPro" id="IPR058592">
    <property type="entry name" value="Gtf3_C"/>
</dbReference>
<dbReference type="EMBL" id="MPLS01000001">
    <property type="protein sequence ID" value="ORI98792.1"/>
    <property type="molecule type" value="Genomic_DNA"/>
</dbReference>
<protein>
    <submittedName>
        <fullName evidence="4">Beta-1,6-galactofuranosyltransferase</fullName>
    </submittedName>
</protein>
<evidence type="ECO:0000259" key="3">
    <source>
        <dbReference type="Pfam" id="PF26337"/>
    </source>
</evidence>